<reference evidence="2 3" key="1">
    <citation type="journal article" date="2014" name="Genome Announc.">
        <title>Whole-Genome Sequence of Serratia symbiotica Strain CWBI-2.3T, a Free-Living Symbiont of the Black Bean Aphid Aphis fabae.</title>
        <authorList>
            <person name="Foray V."/>
            <person name="Grigorescu A.S."/>
            <person name="Sabri A."/>
            <person name="Haubruge E."/>
            <person name="Lognay G."/>
            <person name="Francis F."/>
            <person name="Fauconnier M.L."/>
            <person name="Hance T."/>
            <person name="Thonart P."/>
        </authorList>
    </citation>
    <scope>NUCLEOTIDE SEQUENCE [LARGE SCALE GENOMIC DNA]</scope>
    <source>
        <strain evidence="2">CWBI-2.3</strain>
    </source>
</reference>
<dbReference type="RefSeq" id="WP_040264310.1">
    <property type="nucleotide sequence ID" value="NZ_CP050855.1"/>
</dbReference>
<sequence>MGFALPVFALCLFIALMANDAQQRSADHMRLSLQQYLPAQLAADMLRTAAAVNNWRHGRTVADGPVSPAQTGMVPVPDPRIQSVIYSGRLWVWVPAAEGVYSALSAQSVTSALALTVSEGRLRMADGTDMNLALPSSVTEGSIVYLN</sequence>
<dbReference type="AlphaFoldDB" id="A0A068YY85"/>
<dbReference type="Gene3D" id="3.30.450.360">
    <property type="match status" value="1"/>
</dbReference>
<evidence type="ECO:0000313" key="3">
    <source>
        <dbReference type="Proteomes" id="UP000042738"/>
    </source>
</evidence>
<proteinExistence type="predicted"/>
<feature type="chain" id="PRO_5030002323" evidence="1">
    <location>
        <begin position="21"/>
        <end position="147"/>
    </location>
</feature>
<dbReference type="GeneID" id="93735243"/>
<dbReference type="STRING" id="138074.SYMBAF_160028"/>
<gene>
    <name evidence="2" type="primary">pilM</name>
    <name evidence="2" type="ORF">SYMBAF_01725</name>
</gene>
<feature type="signal peptide" evidence="1">
    <location>
        <begin position="1"/>
        <end position="20"/>
    </location>
</feature>
<evidence type="ECO:0000256" key="1">
    <source>
        <dbReference type="SAM" id="SignalP"/>
    </source>
</evidence>
<keyword evidence="1" id="KW-0732">Signal</keyword>
<dbReference type="InterPro" id="IPR009987">
    <property type="entry name" value="IM_PilM"/>
</dbReference>
<dbReference type="EMBL" id="CP050855">
    <property type="protein sequence ID" value="QLH61908.1"/>
    <property type="molecule type" value="Genomic_DNA"/>
</dbReference>
<name>A0A068YY85_9GAMM</name>
<organism evidence="2 3">
    <name type="scientific">Serratia symbiotica</name>
    <dbReference type="NCBI Taxonomy" id="138074"/>
    <lineage>
        <taxon>Bacteria</taxon>
        <taxon>Pseudomonadati</taxon>
        <taxon>Pseudomonadota</taxon>
        <taxon>Gammaproteobacteria</taxon>
        <taxon>Enterobacterales</taxon>
        <taxon>Yersiniaceae</taxon>
        <taxon>Serratia</taxon>
    </lineage>
</organism>
<dbReference type="Proteomes" id="UP000042738">
    <property type="component" value="Chromosome"/>
</dbReference>
<evidence type="ECO:0000313" key="2">
    <source>
        <dbReference type="EMBL" id="QLH61908.1"/>
    </source>
</evidence>
<accession>A0A068YY85</accession>
<protein>
    <submittedName>
        <fullName evidence="2">Type IV pilus biogenesis protein PilM</fullName>
    </submittedName>
</protein>
<dbReference type="Pfam" id="PF07419">
    <property type="entry name" value="PilM"/>
    <property type="match status" value="1"/>
</dbReference>